<dbReference type="Pfam" id="PF20266">
    <property type="entry name" value="Mab-21_C"/>
    <property type="match status" value="1"/>
</dbReference>
<evidence type="ECO:0000259" key="2">
    <source>
        <dbReference type="Pfam" id="PF20266"/>
    </source>
</evidence>
<dbReference type="PANTHER" id="PTHR10656:SF69">
    <property type="entry name" value="MAB-21-LIKE HHH_H2TH-LIKE DOMAIN-CONTAINING PROTEIN"/>
    <property type="match status" value="1"/>
</dbReference>
<dbReference type="SMART" id="SM01265">
    <property type="entry name" value="Mab-21"/>
    <property type="match status" value="1"/>
</dbReference>
<feature type="domain" description="Mab-21-like HhH/H2TH-like" evidence="2">
    <location>
        <begin position="384"/>
        <end position="474"/>
    </location>
</feature>
<evidence type="ECO:0000313" key="3">
    <source>
        <dbReference type="EnsemblMetazoa" id="GPPI014339-PA"/>
    </source>
</evidence>
<keyword evidence="4" id="KW-1185">Reference proteome</keyword>
<reference evidence="4" key="1">
    <citation type="submission" date="2015-01" db="EMBL/GenBank/DDBJ databases">
        <authorList>
            <person name="Aksoy S."/>
            <person name="Warren W."/>
            <person name="Wilson R.K."/>
        </authorList>
    </citation>
    <scope>NUCLEOTIDE SEQUENCE [LARGE SCALE GENOMIC DNA]</scope>
    <source>
        <strain evidence="4">IAEA</strain>
    </source>
</reference>
<dbReference type="STRING" id="67801.A0A1B0AZZ3"/>
<organism evidence="3 4">
    <name type="scientific">Glossina palpalis gambiensis</name>
    <dbReference type="NCBI Taxonomy" id="67801"/>
    <lineage>
        <taxon>Eukaryota</taxon>
        <taxon>Metazoa</taxon>
        <taxon>Ecdysozoa</taxon>
        <taxon>Arthropoda</taxon>
        <taxon>Hexapoda</taxon>
        <taxon>Insecta</taxon>
        <taxon>Pterygota</taxon>
        <taxon>Neoptera</taxon>
        <taxon>Endopterygota</taxon>
        <taxon>Diptera</taxon>
        <taxon>Brachycera</taxon>
        <taxon>Muscomorpha</taxon>
        <taxon>Hippoboscoidea</taxon>
        <taxon>Glossinidae</taxon>
        <taxon>Glossina</taxon>
    </lineage>
</organism>
<proteinExistence type="predicted"/>
<dbReference type="EMBL" id="JXJN01006505">
    <property type="status" value="NOT_ANNOTATED_CDS"/>
    <property type="molecule type" value="Genomic_DNA"/>
</dbReference>
<dbReference type="InterPro" id="IPR046906">
    <property type="entry name" value="Mab-21_HhH/H2TH-like"/>
</dbReference>
<feature type="region of interest" description="Disordered" evidence="1">
    <location>
        <begin position="186"/>
        <end position="205"/>
    </location>
</feature>
<evidence type="ECO:0000313" key="4">
    <source>
        <dbReference type="Proteomes" id="UP000092460"/>
    </source>
</evidence>
<dbReference type="Gene3D" id="1.10.1410.40">
    <property type="match status" value="1"/>
</dbReference>
<dbReference type="VEuPathDB" id="VectorBase:GPPI014339"/>
<dbReference type="InterPro" id="IPR024810">
    <property type="entry name" value="MAB21L/cGLR"/>
</dbReference>
<name>A0A1B0AZZ3_9MUSC</name>
<dbReference type="PANTHER" id="PTHR10656">
    <property type="entry name" value="CELL FATE DETERMINING PROTEIN MAB21-RELATED"/>
    <property type="match status" value="1"/>
</dbReference>
<protein>
    <recommendedName>
        <fullName evidence="2">Mab-21-like HhH/H2TH-like domain-containing protein</fullName>
    </recommendedName>
</protein>
<accession>A0A1B0AZZ3</accession>
<dbReference type="Proteomes" id="UP000092460">
    <property type="component" value="Unassembled WGS sequence"/>
</dbReference>
<feature type="compositionally biased region" description="Acidic residues" evidence="1">
    <location>
        <begin position="186"/>
        <end position="202"/>
    </location>
</feature>
<sequence>MVAKWINYKPVHGPDKHYLQVLQQQTLYVVFENIDIARPNDANYDSISPLCKVNMECDFRETTPCTEDYMQMLDDIQWKGYVRLRLRENLNLQHMLDDIYTDGSSGYSTNSGYSNNTALYGAINGKYTEKQYDYAYITHLNTHHPLRELRMANTRERQQLDSKVLPESCISRLQNFVDHFEADLTDEDGDEEDSETEDEEAVNSEQEYDNRCCYRDFDTLQAIKLYRLELERRKKLLAQHYLNSKEFMRYFYELLRKNLSRQLQISEEELFSATYRGCSIYTSRYELIPAIHVAQNAPDWPKCAFEFRLRDRPITINRQTGQQMQWPTRAMIKHIETFGFHVIPLGYTPKKKRNPFRDIEWRIVFPKAERYLEQHLTNAQVKVFMITKALFKSFVEPHEKNKPLMFALDHLRMHLFWECERDYYAWPEEFLGEVLLRFIHSFMKRLREKCLRDYFVSNRNLFESIPEYSLITLYSILADITANPLMHLMIALRNLQFAEDYFPKLNFKKLYNNLIEDDIFKLQKFARHSRHLEIQIDKKQQSDNDELPKTMDERAKGLVGLKQGRERTQGKLRRKTQILRYNIQMKKQELEAKRKSVESIDTEFFFIKNLNTTGVRRANQGLENLRKTNILEILLDHLLEMSKKSINYCSPIRNLLTLFRILCKFYHNYGCDLGAAEYLDALHNLEEDLQTFQLRQELKLSVPSLPNRQNIIETAADSDQCATKDSIVKTSSTNYYDEIETKADYASENGEVAQEARKRTMGPKMSSSFHNRQAISTNQMQKSRVQQRYLEDSHDDRKSIKFHDMVIEVHQHDIPNFSLKSDINEPISILRPKSDLTKKNHTENPTIAMKSEEVPANYSSSNHPSKNILISSSLKDKLKLPQRLENSPLICNLTSTTGNFLQNMTTAEKRTYIREMVKRKTFQLKGAFSQFSDKILLDHLLEMSKKSINYCSPIRNLLTLFRILCKFYHNYGCDLGAAEYLDALHNLEEDLQTFQLRQELKLSVPSLPNRQNIIETAADSDQCATKDSIVKTSSTNYYDEIETKADYASENGEVAQEARKRTMGPKMSSSFHNRQAISTNQMQKSRVQQRYLEDSHDDRKSIKFHDMVIEVHQHDIPNFSLKSDINEPISILRPKSDLTKKNHTENPTIAMKSEEVPANYSSSNHPSKNILISSSLKDKLKLPQRLENSPLICNLTSTTGNFLQNMTTAEKRTYIREMVKRKTFQLKGAFSQSSDS</sequence>
<reference evidence="3" key="2">
    <citation type="submission" date="2020-05" db="UniProtKB">
        <authorList>
            <consortium name="EnsemblMetazoa"/>
        </authorList>
    </citation>
    <scope>IDENTIFICATION</scope>
    <source>
        <strain evidence="3">IAEA</strain>
    </source>
</reference>
<dbReference type="AlphaFoldDB" id="A0A1B0AZZ3"/>
<dbReference type="EnsemblMetazoa" id="GPPI014339-RA">
    <property type="protein sequence ID" value="GPPI014339-PA"/>
    <property type="gene ID" value="GPPI014339"/>
</dbReference>
<evidence type="ECO:0000256" key="1">
    <source>
        <dbReference type="SAM" id="MobiDB-lite"/>
    </source>
</evidence>